<sequence length="359" mass="42171">MIEAGQVKFHVASLETRQVMRHYQVIINDDLVNDENAFSEVERANISRKWKLQKSILTKYRKFKVGTEIDIGTPYHHKDLMSHLMKNVNTYRKFIIPYALPDENGTLDLDRGIGILTMPEMFCWEDFQEKRQEMGPSLFGTQYELKVVDDLDRICEEKWLRYWAVLPKNYQRIFVIDPSGVGDKEDPGTGVFGCDIDPAGYVYVIYAEEVSTTPYQLIKLLEQIRSQYDPDEIYMEKEKYSDTIADTLQHLESKLFFSFVEHKGRTKGYRIGRIKQFMETGRVLLGRGQRTLEDRLLNHPDCPKHLLDAMAYALEKMNPPKRNIERDRNSSSEDDFEEELKRAFVYRQEAEVMENDSIF</sequence>
<dbReference type="AlphaFoldDB" id="A0A6M3J0D4"/>
<protein>
    <submittedName>
        <fullName evidence="1">Putative terminase</fullName>
    </submittedName>
</protein>
<organism evidence="1">
    <name type="scientific">viral metagenome</name>
    <dbReference type="NCBI Taxonomy" id="1070528"/>
    <lineage>
        <taxon>unclassified sequences</taxon>
        <taxon>metagenomes</taxon>
        <taxon>organismal metagenomes</taxon>
    </lineage>
</organism>
<evidence type="ECO:0000313" key="1">
    <source>
        <dbReference type="EMBL" id="QJA62765.1"/>
    </source>
</evidence>
<dbReference type="EMBL" id="MT141480">
    <property type="protein sequence ID" value="QJA62765.1"/>
    <property type="molecule type" value="Genomic_DNA"/>
</dbReference>
<gene>
    <name evidence="1" type="ORF">MM415B00728_0024</name>
</gene>
<reference evidence="1" key="1">
    <citation type="submission" date="2020-03" db="EMBL/GenBank/DDBJ databases">
        <title>The deep terrestrial virosphere.</title>
        <authorList>
            <person name="Holmfeldt K."/>
            <person name="Nilsson E."/>
            <person name="Simone D."/>
            <person name="Lopez-Fernandez M."/>
            <person name="Wu X."/>
            <person name="de Brujin I."/>
            <person name="Lundin D."/>
            <person name="Andersson A."/>
            <person name="Bertilsson S."/>
            <person name="Dopson M."/>
        </authorList>
    </citation>
    <scope>NUCLEOTIDE SEQUENCE</scope>
    <source>
        <strain evidence="1">MM415B00728</strain>
    </source>
</reference>
<proteinExistence type="predicted"/>
<name>A0A6M3J0D4_9ZZZZ</name>
<accession>A0A6M3J0D4</accession>